<reference evidence="3" key="1">
    <citation type="journal article" date="2014" name="Insect Biochem. Mol. Biol.">
        <title>An insight into the sialome of the frog biting fly, Corethrella appendiculata.</title>
        <authorList>
            <person name="Ribeiro J.M.C."/>
            <person name="Chagas A.C."/>
            <person name="Pham V.M."/>
            <person name="Lounibos L.P."/>
            <person name="Calvo E."/>
        </authorList>
    </citation>
    <scope>NUCLEOTIDE SEQUENCE</scope>
    <source>
        <tissue evidence="3">Salivary glands</tissue>
    </source>
</reference>
<organism evidence="3">
    <name type="scientific">Corethrella appendiculata</name>
    <dbReference type="NCBI Taxonomy" id="1370023"/>
    <lineage>
        <taxon>Eukaryota</taxon>
        <taxon>Metazoa</taxon>
        <taxon>Ecdysozoa</taxon>
        <taxon>Arthropoda</taxon>
        <taxon>Hexapoda</taxon>
        <taxon>Insecta</taxon>
        <taxon>Pterygota</taxon>
        <taxon>Neoptera</taxon>
        <taxon>Endopterygota</taxon>
        <taxon>Diptera</taxon>
        <taxon>Nematocera</taxon>
        <taxon>Culicoidea</taxon>
        <taxon>Chaoboridae</taxon>
        <taxon>Corethrella</taxon>
    </lineage>
</organism>
<dbReference type="Pfam" id="PF16020">
    <property type="entry name" value="Deltameth_res"/>
    <property type="match status" value="1"/>
</dbReference>
<proteinExistence type="evidence at transcript level"/>
<sequence>MLPIRPIANLALRNAAFISRGYQAGGQHHQITTVNDLPTPEGDFFEHHNKKQTKYNATLAAGILIFGITLTIAKESGLIYLNFYPPKSID</sequence>
<dbReference type="AlphaFoldDB" id="U5ETH2"/>
<accession>U5ETH2</accession>
<keyword evidence="1" id="KW-0812">Transmembrane</keyword>
<protein>
    <submittedName>
        <fullName evidence="3">Putative gomdanji</fullName>
    </submittedName>
</protein>
<evidence type="ECO:0000313" key="3">
    <source>
        <dbReference type="EMBL" id="JAB55495.1"/>
    </source>
</evidence>
<evidence type="ECO:0000259" key="2">
    <source>
        <dbReference type="Pfam" id="PF16020"/>
    </source>
</evidence>
<feature type="transmembrane region" description="Helical" evidence="1">
    <location>
        <begin position="55"/>
        <end position="73"/>
    </location>
</feature>
<dbReference type="InterPro" id="IPR031973">
    <property type="entry name" value="Deltameth_res_prag01"/>
</dbReference>
<dbReference type="PANTHER" id="PTHR22133:SF2">
    <property type="entry name" value="AT01821P-RELATED"/>
    <property type="match status" value="1"/>
</dbReference>
<evidence type="ECO:0000256" key="1">
    <source>
        <dbReference type="SAM" id="Phobius"/>
    </source>
</evidence>
<keyword evidence="1" id="KW-0472">Membrane</keyword>
<dbReference type="EMBL" id="GANO01004376">
    <property type="protein sequence ID" value="JAB55495.1"/>
    <property type="molecule type" value="mRNA"/>
</dbReference>
<dbReference type="PANTHER" id="PTHR22133">
    <property type="entry name" value="AT01821P-RELATED"/>
    <property type="match status" value="1"/>
</dbReference>
<keyword evidence="1" id="KW-1133">Transmembrane helix</keyword>
<name>U5ETH2_9DIPT</name>
<feature type="domain" description="Deltamethrin resistance protein prag01" evidence="2">
    <location>
        <begin position="35"/>
        <end position="86"/>
    </location>
</feature>